<evidence type="ECO:0000256" key="5">
    <source>
        <dbReference type="ARBA" id="ARBA00023242"/>
    </source>
</evidence>
<comment type="similarity">
    <text evidence="2">Belongs to the TAF12 family.</text>
</comment>
<dbReference type="EMBL" id="KN881644">
    <property type="protein sequence ID" value="KIY52332.1"/>
    <property type="molecule type" value="Genomic_DNA"/>
</dbReference>
<evidence type="ECO:0000313" key="11">
    <source>
        <dbReference type="Proteomes" id="UP000054144"/>
    </source>
</evidence>
<keyword evidence="3" id="KW-0805">Transcription regulation</keyword>
<evidence type="ECO:0000256" key="7">
    <source>
        <dbReference type="ARBA" id="ARBA00093657"/>
    </source>
</evidence>
<dbReference type="FunFam" id="1.10.20.10:FF:000011">
    <property type="entry name" value="Transcription initiation factor TFIID subunit 12"/>
    <property type="match status" value="1"/>
</dbReference>
<dbReference type="OrthoDB" id="2193432at2759"/>
<dbReference type="Pfam" id="PF03847">
    <property type="entry name" value="TFIID_20kDa"/>
    <property type="match status" value="1"/>
</dbReference>
<dbReference type="GO" id="GO:0051123">
    <property type="term" value="P:RNA polymerase II preinitiation complex assembly"/>
    <property type="evidence" value="ECO:0007669"/>
    <property type="project" value="TreeGrafter"/>
</dbReference>
<feature type="domain" description="Transcription initiation factor TFIID subunit 12" evidence="9">
    <location>
        <begin position="81"/>
        <end position="146"/>
    </location>
</feature>
<comment type="subcellular location">
    <subcellularLocation>
        <location evidence="1">Nucleus</location>
    </subcellularLocation>
</comment>
<keyword evidence="11" id="KW-1185">Reference proteome</keyword>
<dbReference type="SUPFAM" id="SSF47113">
    <property type="entry name" value="Histone-fold"/>
    <property type="match status" value="1"/>
</dbReference>
<name>A0A0D7ALA3_9AGAR</name>
<dbReference type="PANTHER" id="PTHR12264">
    <property type="entry name" value="TRANSCRIPTION INITIATION FACTOR TFIID SUBUNIT 12"/>
    <property type="match status" value="1"/>
</dbReference>
<feature type="non-terminal residue" evidence="10">
    <location>
        <position position="1"/>
    </location>
</feature>
<evidence type="ECO:0000256" key="4">
    <source>
        <dbReference type="ARBA" id="ARBA00023163"/>
    </source>
</evidence>
<accession>A0A0D7ALA3</accession>
<evidence type="ECO:0000256" key="6">
    <source>
        <dbReference type="ARBA" id="ARBA00075089"/>
    </source>
</evidence>
<dbReference type="Gene3D" id="1.10.20.10">
    <property type="entry name" value="Histone, subunit A"/>
    <property type="match status" value="1"/>
</dbReference>
<evidence type="ECO:0000313" key="10">
    <source>
        <dbReference type="EMBL" id="KIY52332.1"/>
    </source>
</evidence>
<evidence type="ECO:0000256" key="3">
    <source>
        <dbReference type="ARBA" id="ARBA00023015"/>
    </source>
</evidence>
<evidence type="ECO:0000256" key="8">
    <source>
        <dbReference type="SAM" id="MobiDB-lite"/>
    </source>
</evidence>
<dbReference type="InterPro" id="IPR003228">
    <property type="entry name" value="TFIID_TAF12_dom"/>
</dbReference>
<dbReference type="CDD" id="cd07981">
    <property type="entry name" value="HFD_TAF12"/>
    <property type="match status" value="1"/>
</dbReference>
<proteinExistence type="inferred from homology"/>
<dbReference type="PANTHER" id="PTHR12264:SF21">
    <property type="entry name" value="TRANSCRIPTION INITIATION FACTOR TFIID SUBUNIT 12"/>
    <property type="match status" value="1"/>
</dbReference>
<reference evidence="10 11" key="1">
    <citation type="journal article" date="2015" name="Fungal Genet. Biol.">
        <title>Evolution of novel wood decay mechanisms in Agaricales revealed by the genome sequences of Fistulina hepatica and Cylindrobasidium torrendii.</title>
        <authorList>
            <person name="Floudas D."/>
            <person name="Held B.W."/>
            <person name="Riley R."/>
            <person name="Nagy L.G."/>
            <person name="Koehler G."/>
            <person name="Ransdell A.S."/>
            <person name="Younus H."/>
            <person name="Chow J."/>
            <person name="Chiniquy J."/>
            <person name="Lipzen A."/>
            <person name="Tritt A."/>
            <person name="Sun H."/>
            <person name="Haridas S."/>
            <person name="LaButti K."/>
            <person name="Ohm R.A."/>
            <person name="Kues U."/>
            <person name="Blanchette R.A."/>
            <person name="Grigoriev I.V."/>
            <person name="Minto R.E."/>
            <person name="Hibbett D.S."/>
        </authorList>
    </citation>
    <scope>NUCLEOTIDE SEQUENCE [LARGE SCALE GENOMIC DNA]</scope>
    <source>
        <strain evidence="10 11">ATCC 64428</strain>
    </source>
</reference>
<organism evidence="10 11">
    <name type="scientific">Fistulina hepatica ATCC 64428</name>
    <dbReference type="NCBI Taxonomy" id="1128425"/>
    <lineage>
        <taxon>Eukaryota</taxon>
        <taxon>Fungi</taxon>
        <taxon>Dikarya</taxon>
        <taxon>Basidiomycota</taxon>
        <taxon>Agaricomycotina</taxon>
        <taxon>Agaricomycetes</taxon>
        <taxon>Agaricomycetidae</taxon>
        <taxon>Agaricales</taxon>
        <taxon>Fistulinaceae</taxon>
        <taxon>Fistulina</taxon>
    </lineage>
</organism>
<keyword evidence="4" id="KW-0804">Transcription</keyword>
<dbReference type="InterPro" id="IPR037794">
    <property type="entry name" value="TAF12"/>
</dbReference>
<protein>
    <recommendedName>
        <fullName evidence="6">TBP-associated factor 12</fullName>
    </recommendedName>
    <alternativeName>
        <fullName evidence="7">Transcription initiation factor TFIID subunit 12</fullName>
    </alternativeName>
</protein>
<dbReference type="GO" id="GO:0046982">
    <property type="term" value="F:protein heterodimerization activity"/>
    <property type="evidence" value="ECO:0007669"/>
    <property type="project" value="InterPro"/>
</dbReference>
<dbReference type="InterPro" id="IPR009072">
    <property type="entry name" value="Histone-fold"/>
</dbReference>
<dbReference type="GO" id="GO:0000124">
    <property type="term" value="C:SAGA complex"/>
    <property type="evidence" value="ECO:0007669"/>
    <property type="project" value="InterPro"/>
</dbReference>
<evidence type="ECO:0000256" key="1">
    <source>
        <dbReference type="ARBA" id="ARBA00004123"/>
    </source>
</evidence>
<evidence type="ECO:0000259" key="9">
    <source>
        <dbReference type="Pfam" id="PF03847"/>
    </source>
</evidence>
<dbReference type="GO" id="GO:0005669">
    <property type="term" value="C:transcription factor TFIID complex"/>
    <property type="evidence" value="ECO:0007669"/>
    <property type="project" value="InterPro"/>
</dbReference>
<dbReference type="AlphaFoldDB" id="A0A0D7ALA3"/>
<dbReference type="Proteomes" id="UP000054144">
    <property type="component" value="Unassembled WGS sequence"/>
</dbReference>
<feature type="region of interest" description="Disordered" evidence="8">
    <location>
        <begin position="52"/>
        <end position="75"/>
    </location>
</feature>
<sequence length="201" mass="21738">ILLSSNPEEGYPVSATLNTVDPGHVQWPAARPTLTGGYAAGRVSGTPAYIARGPGEDSLNLDDHRTRNKTPGNISADSMRRTVQDLVISIDPNVKIEPEVEDLLLNIADEFIDSVTQFGCELAKHRGGEVLEVKDLQLHLERNHNIRIPGFTSDETRISLSQSAAAVPVPVVAKKGGQGTGNLRSQRLAQVQMAKREAKLM</sequence>
<gene>
    <name evidence="10" type="ORF">FISHEDRAFT_35466</name>
</gene>
<dbReference type="GO" id="GO:0003677">
    <property type="term" value="F:DNA binding"/>
    <property type="evidence" value="ECO:0007669"/>
    <property type="project" value="TreeGrafter"/>
</dbReference>
<keyword evidence="5" id="KW-0539">Nucleus</keyword>
<evidence type="ECO:0000256" key="2">
    <source>
        <dbReference type="ARBA" id="ARBA00007530"/>
    </source>
</evidence>
<dbReference type="GO" id="GO:0017025">
    <property type="term" value="F:TBP-class protein binding"/>
    <property type="evidence" value="ECO:0007669"/>
    <property type="project" value="TreeGrafter"/>
</dbReference>